<accession>A0A1S4EBU9</accession>
<dbReference type="CDD" id="cd20069">
    <property type="entry name" value="5TM_Oxa1-like"/>
    <property type="match status" value="1"/>
</dbReference>
<dbReference type="STRING" id="121845.A0A1S4EBU9"/>
<dbReference type="PANTHER" id="PTHR12428">
    <property type="entry name" value="OXA1"/>
    <property type="match status" value="1"/>
</dbReference>
<feature type="transmembrane region" description="Helical" evidence="5">
    <location>
        <begin position="236"/>
        <end position="263"/>
    </location>
</feature>
<keyword evidence="6" id="KW-1185">Reference proteome</keyword>
<organism evidence="6 7">
    <name type="scientific">Diaphorina citri</name>
    <name type="common">Asian citrus psyllid</name>
    <dbReference type="NCBI Taxonomy" id="121845"/>
    <lineage>
        <taxon>Eukaryota</taxon>
        <taxon>Metazoa</taxon>
        <taxon>Ecdysozoa</taxon>
        <taxon>Arthropoda</taxon>
        <taxon>Hexapoda</taxon>
        <taxon>Insecta</taxon>
        <taxon>Pterygota</taxon>
        <taxon>Neoptera</taxon>
        <taxon>Paraneoptera</taxon>
        <taxon>Hemiptera</taxon>
        <taxon>Sternorrhyncha</taxon>
        <taxon>Psylloidea</taxon>
        <taxon>Psyllidae</taxon>
        <taxon>Diaphorininae</taxon>
        <taxon>Diaphorina</taxon>
    </lineage>
</organism>
<dbReference type="GO" id="GO:0005743">
    <property type="term" value="C:mitochondrial inner membrane"/>
    <property type="evidence" value="ECO:0007669"/>
    <property type="project" value="TreeGrafter"/>
</dbReference>
<evidence type="ECO:0000256" key="4">
    <source>
        <dbReference type="ARBA" id="ARBA00023136"/>
    </source>
</evidence>
<dbReference type="InterPro" id="IPR001708">
    <property type="entry name" value="YidC/ALB3/OXA1/COX18"/>
</dbReference>
<sequence>MLRCYRTLHLGSTVLSTSIKSKPSACSFSHCSSSFQLTGVFTKQKRNAAEPYEYQKRYLSKESFSTKLVEIQTSIFDTISFSTPVQWAQQVLIFVHDTSGLDWGPTVVVSAFLLRFLLTFPLSIYQHYILAKLENLVTKKFPDILEELKKETAIATRMFNWENDRANFNYQRSARIQYKKLIEEENCHPAKASLLIWIQMPLWISSSFAIRNLTLMRPEQTMDAMQIYADLSTEQFLFLDSLMACDASFILPFAMSLFNLAIIEMQVLYRDEKLTGAKRYTTNVFRLIAVMMMPIAANVPSVLALYWASSAMYGFGQNLVLWSPKFRKFCGIPMTRKTRLLPYRHMVETLINRYRKLESGK</sequence>
<evidence type="ECO:0000313" key="6">
    <source>
        <dbReference type="Proteomes" id="UP000079169"/>
    </source>
</evidence>
<evidence type="ECO:0000256" key="5">
    <source>
        <dbReference type="SAM" id="Phobius"/>
    </source>
</evidence>
<evidence type="ECO:0000256" key="3">
    <source>
        <dbReference type="ARBA" id="ARBA00022989"/>
    </source>
</evidence>
<dbReference type="PaxDb" id="121845-A0A1S4EBU9"/>
<dbReference type="PANTHER" id="PTHR12428:SF65">
    <property type="entry name" value="CYTOCHROME C OXIDASE ASSEMBLY PROTEIN COX18, MITOCHONDRIAL"/>
    <property type="match status" value="1"/>
</dbReference>
<evidence type="ECO:0000313" key="7">
    <source>
        <dbReference type="RefSeq" id="XP_017299559.1"/>
    </source>
</evidence>
<dbReference type="GO" id="GO:0033617">
    <property type="term" value="P:mitochondrial respiratory chain complex IV assembly"/>
    <property type="evidence" value="ECO:0007669"/>
    <property type="project" value="TreeGrafter"/>
</dbReference>
<keyword evidence="2 5" id="KW-0812">Transmembrane</keyword>
<dbReference type="GO" id="GO:0032979">
    <property type="term" value="P:protein insertion into mitochondrial inner membrane from matrix"/>
    <property type="evidence" value="ECO:0007669"/>
    <property type="project" value="TreeGrafter"/>
</dbReference>
<dbReference type="GO" id="GO:0032977">
    <property type="term" value="F:membrane insertase activity"/>
    <property type="evidence" value="ECO:0007669"/>
    <property type="project" value="InterPro"/>
</dbReference>
<reference evidence="7" key="1">
    <citation type="submission" date="2025-08" db="UniProtKB">
        <authorList>
            <consortium name="RefSeq"/>
        </authorList>
    </citation>
    <scope>IDENTIFICATION</scope>
</reference>
<keyword evidence="4 5" id="KW-0472">Membrane</keyword>
<evidence type="ECO:0000256" key="2">
    <source>
        <dbReference type="ARBA" id="ARBA00022692"/>
    </source>
</evidence>
<dbReference type="RefSeq" id="XP_017299559.1">
    <property type="nucleotide sequence ID" value="XM_017444070.2"/>
</dbReference>
<comment type="subcellular location">
    <subcellularLocation>
        <location evidence="1">Membrane</location>
        <topology evidence="1">Multi-pass membrane protein</topology>
    </subcellularLocation>
</comment>
<name>A0A1S4EBU9_DIACI</name>
<dbReference type="AlphaFoldDB" id="A0A1S4EBU9"/>
<protein>
    <submittedName>
        <fullName evidence="7">Cytochrome c oxidase assembly protein COX18, mitochondrial</fullName>
    </submittedName>
</protein>
<evidence type="ECO:0000256" key="1">
    <source>
        <dbReference type="ARBA" id="ARBA00004141"/>
    </source>
</evidence>
<dbReference type="KEGG" id="dci:103509182"/>
<keyword evidence="3 5" id="KW-1133">Transmembrane helix</keyword>
<gene>
    <name evidence="7" type="primary">LOC103509182</name>
</gene>
<dbReference type="GeneID" id="103509182"/>
<proteinExistence type="predicted"/>
<dbReference type="OMA" id="WQRKRIV"/>
<dbReference type="Proteomes" id="UP000079169">
    <property type="component" value="Unplaced"/>
</dbReference>
<feature type="transmembrane region" description="Helical" evidence="5">
    <location>
        <begin position="284"/>
        <end position="308"/>
    </location>
</feature>